<evidence type="ECO:0000313" key="2">
    <source>
        <dbReference type="Proteomes" id="UP000812287"/>
    </source>
</evidence>
<gene>
    <name evidence="1" type="ORF">BT62DRAFT_901268</name>
</gene>
<keyword evidence="2" id="KW-1185">Reference proteome</keyword>
<feature type="non-terminal residue" evidence="1">
    <location>
        <position position="1"/>
    </location>
</feature>
<accession>A0A9P8AQF8</accession>
<organism evidence="1 2">
    <name type="scientific">Guyanagaster necrorhizus</name>
    <dbReference type="NCBI Taxonomy" id="856835"/>
    <lineage>
        <taxon>Eukaryota</taxon>
        <taxon>Fungi</taxon>
        <taxon>Dikarya</taxon>
        <taxon>Basidiomycota</taxon>
        <taxon>Agaricomycotina</taxon>
        <taxon>Agaricomycetes</taxon>
        <taxon>Agaricomycetidae</taxon>
        <taxon>Agaricales</taxon>
        <taxon>Marasmiineae</taxon>
        <taxon>Physalacriaceae</taxon>
        <taxon>Guyanagaster</taxon>
    </lineage>
</organism>
<protein>
    <submittedName>
        <fullName evidence="1">Uncharacterized protein</fullName>
    </submittedName>
</protein>
<dbReference type="Proteomes" id="UP000812287">
    <property type="component" value="Unassembled WGS sequence"/>
</dbReference>
<proteinExistence type="predicted"/>
<dbReference type="RefSeq" id="XP_043037445.1">
    <property type="nucleotide sequence ID" value="XM_043183452.1"/>
</dbReference>
<comment type="caution">
    <text evidence="1">The sequence shown here is derived from an EMBL/GenBank/DDBJ whole genome shotgun (WGS) entry which is preliminary data.</text>
</comment>
<reference evidence="1" key="1">
    <citation type="submission" date="2020-11" db="EMBL/GenBank/DDBJ databases">
        <title>Adaptations for nitrogen fixation in a non-lichenized fungal sporocarp promotes dispersal by wood-feeding termites.</title>
        <authorList>
            <consortium name="DOE Joint Genome Institute"/>
            <person name="Koch R.A."/>
            <person name="Yoon G."/>
            <person name="Arayal U."/>
            <person name="Lail K."/>
            <person name="Amirebrahimi M."/>
            <person name="Labutti K."/>
            <person name="Lipzen A."/>
            <person name="Riley R."/>
            <person name="Barry K."/>
            <person name="Henrissat B."/>
            <person name="Grigoriev I.V."/>
            <person name="Herr J.R."/>
            <person name="Aime M.C."/>
        </authorList>
    </citation>
    <scope>NUCLEOTIDE SEQUENCE</scope>
    <source>
        <strain evidence="1">MCA 3950</strain>
    </source>
</reference>
<evidence type="ECO:0000313" key="1">
    <source>
        <dbReference type="EMBL" id="KAG7443945.1"/>
    </source>
</evidence>
<dbReference type="GeneID" id="66105749"/>
<sequence length="63" mass="7441">KWDSRFMLSEDYEDSLEQIDEGFKFDWRVTIKGSIMNIFCIFTEVRCAINCQTYGEEVVICTS</sequence>
<dbReference type="OrthoDB" id="2728078at2759"/>
<dbReference type="EMBL" id="MU250542">
    <property type="protein sequence ID" value="KAG7443945.1"/>
    <property type="molecule type" value="Genomic_DNA"/>
</dbReference>
<name>A0A9P8AQF8_9AGAR</name>
<dbReference type="AlphaFoldDB" id="A0A9P8AQF8"/>